<reference evidence="1 2" key="1">
    <citation type="journal article" date="2018" name="Arch. Microbiol.">
        <title>New insights into the metabolic potential of the phototrophic purple bacterium Rhodopila globiformis DSM 161(T) from its draft genome sequence and evidence for a vanadium-dependent nitrogenase.</title>
        <authorList>
            <person name="Imhoff J.F."/>
            <person name="Rahn T."/>
            <person name="Kunzel S."/>
            <person name="Neulinger S.C."/>
        </authorList>
    </citation>
    <scope>NUCLEOTIDE SEQUENCE [LARGE SCALE GENOMIC DNA]</scope>
    <source>
        <strain evidence="1 2">DSM 161</strain>
    </source>
</reference>
<dbReference type="RefSeq" id="WP_104517998.1">
    <property type="nucleotide sequence ID" value="NZ_NHRY01000065.1"/>
</dbReference>
<evidence type="ECO:0000313" key="1">
    <source>
        <dbReference type="EMBL" id="PPQ35909.1"/>
    </source>
</evidence>
<dbReference type="AlphaFoldDB" id="A0A2S6NL30"/>
<keyword evidence="2" id="KW-1185">Reference proteome</keyword>
<dbReference type="Proteomes" id="UP000239724">
    <property type="component" value="Unassembled WGS sequence"/>
</dbReference>
<comment type="caution">
    <text evidence="1">The sequence shown here is derived from an EMBL/GenBank/DDBJ whole genome shotgun (WGS) entry which is preliminary data.</text>
</comment>
<protein>
    <submittedName>
        <fullName evidence="1">Uncharacterized protein</fullName>
    </submittedName>
</protein>
<dbReference type="EMBL" id="NHRY01000065">
    <property type="protein sequence ID" value="PPQ35909.1"/>
    <property type="molecule type" value="Genomic_DNA"/>
</dbReference>
<evidence type="ECO:0000313" key="2">
    <source>
        <dbReference type="Proteomes" id="UP000239724"/>
    </source>
</evidence>
<proteinExistence type="predicted"/>
<sequence>MLRLWFLERGKKPSCPGRVEAFPLQSGDKPALPGDVALTKDDVLLGHDQTLLQHLRVHAAL</sequence>
<name>A0A2S6NL30_RHOGL</name>
<gene>
    <name evidence="1" type="ORF">CCS01_06295</name>
</gene>
<accession>A0A2S6NL30</accession>
<organism evidence="1 2">
    <name type="scientific">Rhodopila globiformis</name>
    <name type="common">Rhodopseudomonas globiformis</name>
    <dbReference type="NCBI Taxonomy" id="1071"/>
    <lineage>
        <taxon>Bacteria</taxon>
        <taxon>Pseudomonadati</taxon>
        <taxon>Pseudomonadota</taxon>
        <taxon>Alphaproteobacteria</taxon>
        <taxon>Acetobacterales</taxon>
        <taxon>Acetobacteraceae</taxon>
        <taxon>Rhodopila</taxon>
    </lineage>
</organism>